<organism evidence="1">
    <name type="scientific">marine sediment metagenome</name>
    <dbReference type="NCBI Taxonomy" id="412755"/>
    <lineage>
        <taxon>unclassified sequences</taxon>
        <taxon>metagenomes</taxon>
        <taxon>ecological metagenomes</taxon>
    </lineage>
</organism>
<dbReference type="AlphaFoldDB" id="A0A0F9LVH5"/>
<sequence>FKPTKVQVVKEDITIPVKIGDTILTGRFKNKKTVVKSIGTDDHGMPTINGRKVTTFRILKSTKKEGKDMINRTAVLEYRRKVQLSEGGAAGHMAHPFDDFDLTFRDLKSIVELGLEGRLNVESPITEKLDGQNISVSWRDDKGIIFARNKGHLKDFGANAMTVDGVKQMFAGRGEISDAFGLAAGDLSNGIRKLSVKQRHLVFAEGSKWMSMEIIFPATQNVIPYGHKTLVFHNTIEVDEKGNAIGVGADAGRMLAGMLKQINQNVQDTFRFGGPVVVNLPKAQNFAIRKGHFIGRITRLQNQFGLRDNDSVMMWHQRWWEEFIDKQAVRNKYRMTNTVRQGLLKRWAFQELGSFPIQRMKKEIVTQNTARDAAAHKFLSWALTFDKGGKQGQFKKNIAPFEKIFLELGAEILMNARGLLSVAPGKSAEALRKELDKTVADLRKTSDVAMMGKVNTQLRKLQSIGLDKIVSTEGIVFMFKGKLFKFTGTFAPINQILGVLKFGGR</sequence>
<name>A0A0F9LVH5_9ZZZZ</name>
<evidence type="ECO:0000313" key="1">
    <source>
        <dbReference type="EMBL" id="KKM61072.1"/>
    </source>
</evidence>
<proteinExistence type="predicted"/>
<comment type="caution">
    <text evidence="1">The sequence shown here is derived from an EMBL/GenBank/DDBJ whole genome shotgun (WGS) entry which is preliminary data.</text>
</comment>
<accession>A0A0F9LVH5</accession>
<dbReference type="EMBL" id="LAZR01011558">
    <property type="protein sequence ID" value="KKM61072.1"/>
    <property type="molecule type" value="Genomic_DNA"/>
</dbReference>
<gene>
    <name evidence="1" type="ORF">LCGC14_1535470</name>
</gene>
<reference evidence="1" key="1">
    <citation type="journal article" date="2015" name="Nature">
        <title>Complex archaea that bridge the gap between prokaryotes and eukaryotes.</title>
        <authorList>
            <person name="Spang A."/>
            <person name="Saw J.H."/>
            <person name="Jorgensen S.L."/>
            <person name="Zaremba-Niedzwiedzka K."/>
            <person name="Martijn J."/>
            <person name="Lind A.E."/>
            <person name="van Eijk R."/>
            <person name="Schleper C."/>
            <person name="Guy L."/>
            <person name="Ettema T.J."/>
        </authorList>
    </citation>
    <scope>NUCLEOTIDE SEQUENCE</scope>
</reference>
<protein>
    <submittedName>
        <fullName evidence="1">Uncharacterized protein</fullName>
    </submittedName>
</protein>
<feature type="non-terminal residue" evidence="1">
    <location>
        <position position="1"/>
    </location>
</feature>